<reference evidence="1" key="1">
    <citation type="journal article" date="2022" name="bioRxiv">
        <title>Sequencing and chromosome-scale assembly of the giantPleurodeles waltlgenome.</title>
        <authorList>
            <person name="Brown T."/>
            <person name="Elewa A."/>
            <person name="Iarovenko S."/>
            <person name="Subramanian E."/>
            <person name="Araus A.J."/>
            <person name="Petzold A."/>
            <person name="Susuki M."/>
            <person name="Suzuki K.-i.T."/>
            <person name="Hayashi T."/>
            <person name="Toyoda A."/>
            <person name="Oliveira C."/>
            <person name="Osipova E."/>
            <person name="Leigh N.D."/>
            <person name="Simon A."/>
            <person name="Yun M.H."/>
        </authorList>
    </citation>
    <scope>NUCLEOTIDE SEQUENCE</scope>
    <source>
        <strain evidence="1">20211129_DDA</strain>
        <tissue evidence="1">Liver</tissue>
    </source>
</reference>
<dbReference type="Proteomes" id="UP001066276">
    <property type="component" value="Chromosome 8"/>
</dbReference>
<dbReference type="AlphaFoldDB" id="A0AAV7P280"/>
<sequence>MATGKSGEKPSSKQARQHLFSEALHHFRPPGPSRYAQPTNTLTVTDTAEHGTTMDHILQEITAVGHRMEGMDSIISVLVAETKSIRLDIAGFQTRVSDLEQCVVAVQNHLNTVPDRELLFLCSKLVDLEDKSHRDNIRFIGFPEHVEGAEVQAFLKETLPTLTGISFDPPLEFKRMHHLGPKRAEDSRRPCPIIACLLPHTQARQLISTACSQGPF</sequence>
<dbReference type="EMBL" id="JANPWB010000012">
    <property type="protein sequence ID" value="KAJ1119270.1"/>
    <property type="molecule type" value="Genomic_DNA"/>
</dbReference>
<dbReference type="Gene3D" id="3.30.70.1820">
    <property type="entry name" value="L1 transposable element, RRM domain"/>
    <property type="match status" value="1"/>
</dbReference>
<accession>A0AAV7P280</accession>
<name>A0AAV7P280_PLEWA</name>
<comment type="caution">
    <text evidence="1">The sequence shown here is derived from an EMBL/GenBank/DDBJ whole genome shotgun (WGS) entry which is preliminary data.</text>
</comment>
<proteinExistence type="predicted"/>
<protein>
    <submittedName>
        <fullName evidence="1">Uncharacterized protein</fullName>
    </submittedName>
</protein>
<gene>
    <name evidence="1" type="ORF">NDU88_007456</name>
</gene>
<evidence type="ECO:0000313" key="2">
    <source>
        <dbReference type="Proteomes" id="UP001066276"/>
    </source>
</evidence>
<keyword evidence="2" id="KW-1185">Reference proteome</keyword>
<evidence type="ECO:0000313" key="1">
    <source>
        <dbReference type="EMBL" id="KAJ1119270.1"/>
    </source>
</evidence>
<organism evidence="1 2">
    <name type="scientific">Pleurodeles waltl</name>
    <name type="common">Iberian ribbed newt</name>
    <dbReference type="NCBI Taxonomy" id="8319"/>
    <lineage>
        <taxon>Eukaryota</taxon>
        <taxon>Metazoa</taxon>
        <taxon>Chordata</taxon>
        <taxon>Craniata</taxon>
        <taxon>Vertebrata</taxon>
        <taxon>Euteleostomi</taxon>
        <taxon>Amphibia</taxon>
        <taxon>Batrachia</taxon>
        <taxon>Caudata</taxon>
        <taxon>Salamandroidea</taxon>
        <taxon>Salamandridae</taxon>
        <taxon>Pleurodelinae</taxon>
        <taxon>Pleurodeles</taxon>
    </lineage>
</organism>